<evidence type="ECO:0000313" key="2">
    <source>
        <dbReference type="EMBL" id="KAF3431269.1"/>
    </source>
</evidence>
<proteinExistence type="predicted"/>
<accession>A0A8K0DNG1</accession>
<sequence length="137" mass="14831">MSSVQPQQQPATATATGSAIACFLGRLCNRRLNNSKPAKQTHNNNFRSKEGRSESGNHHSSRPNSREAGGSRHELGNNSNSSFRTNSKEGGGDIEFGFDMRIPNGKPPNALRSDSRGHNHQVHHHENGDHDGPKATG</sequence>
<reference evidence="2" key="1">
    <citation type="submission" date="2020-03" db="EMBL/GenBank/DDBJ databases">
        <title>A high-quality chromosome-level genome assembly of a woody plant with both climbing and erect habits, Rhamnella rubrinervis.</title>
        <authorList>
            <person name="Lu Z."/>
            <person name="Yang Y."/>
            <person name="Zhu X."/>
            <person name="Sun Y."/>
        </authorList>
    </citation>
    <scope>NUCLEOTIDE SEQUENCE</scope>
    <source>
        <strain evidence="2">BYM</strain>
        <tissue evidence="2">Leaf</tissue>
    </source>
</reference>
<feature type="compositionally biased region" description="Basic and acidic residues" evidence="1">
    <location>
        <begin position="124"/>
        <end position="137"/>
    </location>
</feature>
<keyword evidence="3" id="KW-1185">Reference proteome</keyword>
<feature type="compositionally biased region" description="Polar residues" evidence="1">
    <location>
        <begin position="33"/>
        <end position="46"/>
    </location>
</feature>
<evidence type="ECO:0000256" key="1">
    <source>
        <dbReference type="SAM" id="MobiDB-lite"/>
    </source>
</evidence>
<gene>
    <name evidence="2" type="ORF">FNV43_RR25999</name>
</gene>
<feature type="region of interest" description="Disordered" evidence="1">
    <location>
        <begin position="33"/>
        <end position="137"/>
    </location>
</feature>
<feature type="compositionally biased region" description="Polar residues" evidence="1">
    <location>
        <begin position="76"/>
        <end position="85"/>
    </location>
</feature>
<evidence type="ECO:0000313" key="3">
    <source>
        <dbReference type="Proteomes" id="UP000796880"/>
    </source>
</evidence>
<dbReference type="OrthoDB" id="1161019at2759"/>
<comment type="caution">
    <text evidence="2">The sequence shown here is derived from an EMBL/GenBank/DDBJ whole genome shotgun (WGS) entry which is preliminary data.</text>
</comment>
<dbReference type="Proteomes" id="UP000796880">
    <property type="component" value="Unassembled WGS sequence"/>
</dbReference>
<protein>
    <submittedName>
        <fullName evidence="2">Uncharacterized protein</fullName>
    </submittedName>
</protein>
<name>A0A8K0DNG1_9ROSA</name>
<dbReference type="AlphaFoldDB" id="A0A8K0DNG1"/>
<dbReference type="EMBL" id="VOIH02000012">
    <property type="protein sequence ID" value="KAF3431269.1"/>
    <property type="molecule type" value="Genomic_DNA"/>
</dbReference>
<feature type="compositionally biased region" description="Basic and acidic residues" evidence="1">
    <location>
        <begin position="47"/>
        <end position="57"/>
    </location>
</feature>
<organism evidence="2 3">
    <name type="scientific">Rhamnella rubrinervis</name>
    <dbReference type="NCBI Taxonomy" id="2594499"/>
    <lineage>
        <taxon>Eukaryota</taxon>
        <taxon>Viridiplantae</taxon>
        <taxon>Streptophyta</taxon>
        <taxon>Embryophyta</taxon>
        <taxon>Tracheophyta</taxon>
        <taxon>Spermatophyta</taxon>
        <taxon>Magnoliopsida</taxon>
        <taxon>eudicotyledons</taxon>
        <taxon>Gunneridae</taxon>
        <taxon>Pentapetalae</taxon>
        <taxon>rosids</taxon>
        <taxon>fabids</taxon>
        <taxon>Rosales</taxon>
        <taxon>Rhamnaceae</taxon>
        <taxon>rhamnoid group</taxon>
        <taxon>Rhamneae</taxon>
        <taxon>Rhamnella</taxon>
    </lineage>
</organism>